<feature type="compositionally biased region" description="Polar residues" evidence="1">
    <location>
        <begin position="376"/>
        <end position="398"/>
    </location>
</feature>
<dbReference type="GeneID" id="64856487"/>
<sequence>MTSTNLTEEEQIETPVATVLESHSEQSTTEIYHTQVLPSFETTINRANYELWSVDEVINWFIPLLNITEDHSLVSNIRLNNINGDVLNDLSFEDCKELCDGSLQDTIKLRLSLNKLKDNNSISYETSLNRNLAEKEENMTIVLKNLCTSLSQRLQDYSTQYSKLRSEILDIVKTRSAIPSRHGSDGSNTEFYEVPKTQPTFTGNITPNLSRKNTMSGKSLSPIAQSPTTRSPTTQSFQPPQLRNHSNSSMSINTQSQLGLGSNQKPKLVATHSSTNVEQGQSGSSSNEPLKQLRASKEDSCEKILKNAMKRHGLNDQDWRQYVLVICYGDQERPLELDETPVTIFKSLKQQGLHPSIMLRRRGDFEELMVNGNNVDASSYPHNNPTQSSGGFNTTNPLEYSATPGGRL</sequence>
<feature type="region of interest" description="Disordered" evidence="1">
    <location>
        <begin position="178"/>
        <end position="296"/>
    </location>
</feature>
<dbReference type="InterPro" id="IPR001660">
    <property type="entry name" value="SAM"/>
</dbReference>
<feature type="compositionally biased region" description="Polar residues" evidence="1">
    <location>
        <begin position="197"/>
        <end position="224"/>
    </location>
</feature>
<dbReference type="EMBL" id="CAEFZW010000002">
    <property type="protein sequence ID" value="CAB4253330.1"/>
    <property type="molecule type" value="Genomic_DNA"/>
</dbReference>
<comment type="caution">
    <text evidence="4">The sequence shown here is derived from an EMBL/GenBank/DDBJ whole genome shotgun (WGS) entry which is preliminary data.</text>
</comment>
<dbReference type="OrthoDB" id="445896at2759"/>
<dbReference type="Pfam" id="PF00788">
    <property type="entry name" value="RA"/>
    <property type="match status" value="1"/>
</dbReference>
<organism evidence="4 5">
    <name type="scientific">Maudiozyma barnettii</name>
    <dbReference type="NCBI Taxonomy" id="61262"/>
    <lineage>
        <taxon>Eukaryota</taxon>
        <taxon>Fungi</taxon>
        <taxon>Dikarya</taxon>
        <taxon>Ascomycota</taxon>
        <taxon>Saccharomycotina</taxon>
        <taxon>Saccharomycetes</taxon>
        <taxon>Saccharomycetales</taxon>
        <taxon>Saccharomycetaceae</taxon>
        <taxon>Maudiozyma</taxon>
    </lineage>
</organism>
<dbReference type="SUPFAM" id="SSF47769">
    <property type="entry name" value="SAM/Pointed domain"/>
    <property type="match status" value="1"/>
</dbReference>
<feature type="region of interest" description="Disordered" evidence="1">
    <location>
        <begin position="376"/>
        <end position="408"/>
    </location>
</feature>
<dbReference type="RefSeq" id="XP_041405368.1">
    <property type="nucleotide sequence ID" value="XM_041549434.1"/>
</dbReference>
<keyword evidence="5" id="KW-1185">Reference proteome</keyword>
<protein>
    <submittedName>
        <fullName evidence="4">Similar to Saccharomyces cerevisiae YCL032W STE50 Protein involved in mating response</fullName>
    </submittedName>
</protein>
<dbReference type="InterPro" id="IPR000159">
    <property type="entry name" value="RA_dom"/>
</dbReference>
<feature type="compositionally biased region" description="Low complexity" evidence="1">
    <location>
        <begin position="225"/>
        <end position="241"/>
    </location>
</feature>
<feature type="domain" description="Ras-associating" evidence="3">
    <location>
        <begin position="291"/>
        <end position="364"/>
    </location>
</feature>
<feature type="domain" description="SAM" evidence="2">
    <location>
        <begin position="52"/>
        <end position="119"/>
    </location>
</feature>
<dbReference type="InterPro" id="IPR015316">
    <property type="entry name" value="SAM_Ste50"/>
</dbReference>
<evidence type="ECO:0000259" key="3">
    <source>
        <dbReference type="PROSITE" id="PS50200"/>
    </source>
</evidence>
<dbReference type="Gene3D" id="1.10.150.50">
    <property type="entry name" value="Transcription Factor, Ets-1"/>
    <property type="match status" value="1"/>
</dbReference>
<evidence type="ECO:0000313" key="5">
    <source>
        <dbReference type="Proteomes" id="UP000644660"/>
    </source>
</evidence>
<gene>
    <name evidence="4" type="ORF">KABA2_02S16962</name>
</gene>
<feature type="compositionally biased region" description="Polar residues" evidence="1">
    <location>
        <begin position="243"/>
        <end position="289"/>
    </location>
</feature>
<dbReference type="PROSITE" id="PS50105">
    <property type="entry name" value="SAM_DOMAIN"/>
    <property type="match status" value="1"/>
</dbReference>
<evidence type="ECO:0000259" key="2">
    <source>
        <dbReference type="PROSITE" id="PS50105"/>
    </source>
</evidence>
<dbReference type="Gene3D" id="3.10.20.90">
    <property type="entry name" value="Phosphatidylinositol 3-kinase Catalytic Subunit, Chain A, domain 1"/>
    <property type="match status" value="1"/>
</dbReference>
<dbReference type="GO" id="GO:0007165">
    <property type="term" value="P:signal transduction"/>
    <property type="evidence" value="ECO:0007669"/>
    <property type="project" value="InterPro"/>
</dbReference>
<dbReference type="AlphaFoldDB" id="A0A8H2ZGE0"/>
<dbReference type="InterPro" id="IPR029071">
    <property type="entry name" value="Ubiquitin-like_domsf"/>
</dbReference>
<proteinExistence type="predicted"/>
<reference evidence="4 5" key="1">
    <citation type="submission" date="2020-05" db="EMBL/GenBank/DDBJ databases">
        <authorList>
            <person name="Casaregola S."/>
            <person name="Devillers H."/>
            <person name="Grondin C."/>
        </authorList>
    </citation>
    <scope>NUCLEOTIDE SEQUENCE [LARGE SCALE GENOMIC DNA]</scope>
    <source>
        <strain evidence="4 5">CLIB 1767</strain>
    </source>
</reference>
<dbReference type="SUPFAM" id="SSF54236">
    <property type="entry name" value="Ubiquitin-like"/>
    <property type="match status" value="1"/>
</dbReference>
<dbReference type="PROSITE" id="PS50200">
    <property type="entry name" value="RA"/>
    <property type="match status" value="1"/>
</dbReference>
<dbReference type="CDD" id="cd01786">
    <property type="entry name" value="RA_STE50"/>
    <property type="match status" value="1"/>
</dbReference>
<name>A0A8H2ZGE0_9SACH</name>
<accession>A0A8H2ZGE0</accession>
<dbReference type="Proteomes" id="UP000644660">
    <property type="component" value="Unassembled WGS sequence"/>
</dbReference>
<evidence type="ECO:0000256" key="1">
    <source>
        <dbReference type="SAM" id="MobiDB-lite"/>
    </source>
</evidence>
<dbReference type="SMART" id="SM00314">
    <property type="entry name" value="RA"/>
    <property type="match status" value="1"/>
</dbReference>
<dbReference type="Pfam" id="PF09235">
    <property type="entry name" value="SAM_Ste50p"/>
    <property type="match status" value="1"/>
</dbReference>
<evidence type="ECO:0000313" key="4">
    <source>
        <dbReference type="EMBL" id="CAB4253330.1"/>
    </source>
</evidence>
<dbReference type="InterPro" id="IPR013761">
    <property type="entry name" value="SAM/pointed_sf"/>
</dbReference>